<reference evidence="8" key="1">
    <citation type="submission" date="2017-05" db="EMBL/GenBank/DDBJ databases">
        <authorList>
            <person name="Kirkegaard R."/>
            <person name="Mcilroy J S."/>
        </authorList>
    </citation>
    <scope>NUCLEOTIDE SEQUENCE [LARGE SCALE GENOMIC DNA]</scope>
</reference>
<comment type="catalytic activity">
    <reaction evidence="4">
        <text>a 2'-deoxyadenosine in DNA + S-adenosyl-L-methionine = an N(6)-methyl-2'-deoxyadenosine in DNA + S-adenosyl-L-homocysteine + H(+)</text>
        <dbReference type="Rhea" id="RHEA:15197"/>
        <dbReference type="Rhea" id="RHEA-COMP:12418"/>
        <dbReference type="Rhea" id="RHEA-COMP:12419"/>
        <dbReference type="ChEBI" id="CHEBI:15378"/>
        <dbReference type="ChEBI" id="CHEBI:57856"/>
        <dbReference type="ChEBI" id="CHEBI:59789"/>
        <dbReference type="ChEBI" id="CHEBI:90615"/>
        <dbReference type="ChEBI" id="CHEBI:90616"/>
        <dbReference type="EC" id="2.1.1.72"/>
    </reaction>
</comment>
<dbReference type="InterPro" id="IPR041635">
    <property type="entry name" value="Type_ISP_LLaBIII_C"/>
</dbReference>
<sequence>MEKLLTQYLKDIADTEKRGDAREETFYPALKTLFSGFPLEKGRRTDVTQLPKQTEAGNPDFRVWDGDHFIVGYIEAKAPGTNLDQAETSEQLERYLNTFPNVILTDFYEFRLYRNGIMIDRAIIGRLFTARTLKTTPPLENIDAFEKLANRFFSFKLPKTFTAESLAVELAKRTRFLRDQVVAEELRESERGKGAIYGFYQAFQKYLITSLTPQQFADLYSQTIAYGLFAARTRADGDFNRKIAFDYIPQSIGILREVFQFISLGNLSDQMEVIVDDITAVLNAADINSILDQYYKEGRGEDPIVHFYETFLNQYDPQTRERRGVYYTPEPVVKYIVRSVHSLLKTRFGLRDGLADPSVTVLDPAAGTLTFPAEAIRLAVEEYVGKYGQGGKQGFIRNQILKNFYALELMMAPYAIGHMKISYLLESLGYQLQGDDSFQLYLTNTLEMEEIEQISIPGISALSVESRLAGKVKREPIMVIMGNPPYSGISANKNAWTEKLLKTDVDGAQGYYTVDDKPLGERNPKMLQDDYVKFLRFAQWKIHKAGKGVVAMITNHAYLDNPTFRGMRQSLMKTFDEVFILDLHGNSLKKETAPDGGRDENVFDIRLGVAIILLIKQYKNAKFIKAIKHSNLFGLRSEKYHYLTENQLNTIPWKEIHPKSKFYFFIPRDSSSEKKYYQLPAITDIFIQYSSGIKTHRDHFVYDIGKDALLRRIRQFRDMSNPDEIIASAYNLRDTSSWNLGKSRRELSRLENLDSYVFLCLYRPFDIQNIFYHPSLVDRNRFEVMQHMLDENIGLTVGRQGQVVGKQQKWNLAFISDKIVDVNLYYRGGAVLLPLYLNKENQEFNLFNQDSNGKQTNILPQKLTKLMIEYDDSFSPENILYYIYAVLYSNIYRISYADFLNNDYPRIPFTKDPELFIAAASLGRRLANLHLLKSPELDQPTVKYQGQGDDHTIGKPSYNEDEQRVYINKTHYFEGVPPEVWAYQIGGYQVLDKYLKDRRGRKMDDPRHYIHIATALEKTIEIQAEIDALYPEVEEDVIEF</sequence>
<dbReference type="GO" id="GO:0009007">
    <property type="term" value="F:site-specific DNA-methyltransferase (adenine-specific) activity"/>
    <property type="evidence" value="ECO:0007669"/>
    <property type="project" value="UniProtKB-EC"/>
</dbReference>
<dbReference type="Pfam" id="PF02384">
    <property type="entry name" value="N6_Mtase"/>
    <property type="match status" value="1"/>
</dbReference>
<keyword evidence="3 7" id="KW-0808">Transferase</keyword>
<dbReference type="SUPFAM" id="SSF53335">
    <property type="entry name" value="S-adenosyl-L-methionine-dependent methyltransferases"/>
    <property type="match status" value="1"/>
</dbReference>
<dbReference type="EMBL" id="LT859958">
    <property type="protein sequence ID" value="SMX55169.1"/>
    <property type="molecule type" value="Genomic_DNA"/>
</dbReference>
<dbReference type="GO" id="GO:0032259">
    <property type="term" value="P:methylation"/>
    <property type="evidence" value="ECO:0007669"/>
    <property type="project" value="UniProtKB-KW"/>
</dbReference>
<evidence type="ECO:0000256" key="1">
    <source>
        <dbReference type="ARBA" id="ARBA00011900"/>
    </source>
</evidence>
<protein>
    <recommendedName>
        <fullName evidence="1">site-specific DNA-methyltransferase (adenine-specific)</fullName>
        <ecNumber evidence="1">2.1.1.72</ecNumber>
    </recommendedName>
</protein>
<dbReference type="REBASE" id="203445">
    <property type="entry name" value="AbaBI1ORF2104P"/>
</dbReference>
<evidence type="ECO:0000256" key="4">
    <source>
        <dbReference type="ARBA" id="ARBA00047942"/>
    </source>
</evidence>
<dbReference type="Proteomes" id="UP000195514">
    <property type="component" value="Chromosome I"/>
</dbReference>
<evidence type="ECO:0000256" key="3">
    <source>
        <dbReference type="ARBA" id="ARBA00022679"/>
    </source>
</evidence>
<dbReference type="Pfam" id="PF18135">
    <property type="entry name" value="Type_ISP_C"/>
    <property type="match status" value="1"/>
</dbReference>
<dbReference type="EC" id="2.1.1.72" evidence="1"/>
<feature type="domain" description="DNA methylase adenine-specific" evidence="5">
    <location>
        <begin position="302"/>
        <end position="494"/>
    </location>
</feature>
<dbReference type="GO" id="GO:0008170">
    <property type="term" value="F:N-methyltransferase activity"/>
    <property type="evidence" value="ECO:0007669"/>
    <property type="project" value="InterPro"/>
</dbReference>
<evidence type="ECO:0000259" key="6">
    <source>
        <dbReference type="Pfam" id="PF18135"/>
    </source>
</evidence>
<organism evidence="7 8">
    <name type="scientific">Candidatus Brevifilum fermentans</name>
    <dbReference type="NCBI Taxonomy" id="1986204"/>
    <lineage>
        <taxon>Bacteria</taxon>
        <taxon>Bacillati</taxon>
        <taxon>Chloroflexota</taxon>
        <taxon>Anaerolineae</taxon>
        <taxon>Anaerolineales</taxon>
        <taxon>Anaerolineaceae</taxon>
        <taxon>Candidatus Brevifilum</taxon>
    </lineage>
</organism>
<evidence type="ECO:0000313" key="8">
    <source>
        <dbReference type="Proteomes" id="UP000195514"/>
    </source>
</evidence>
<proteinExistence type="predicted"/>
<dbReference type="InterPro" id="IPR003356">
    <property type="entry name" value="DNA_methylase_A-5"/>
</dbReference>
<keyword evidence="8" id="KW-1185">Reference proteome</keyword>
<gene>
    <name evidence="7" type="ORF">CFX1CAM_2104</name>
</gene>
<evidence type="ECO:0000313" key="7">
    <source>
        <dbReference type="EMBL" id="SMX55169.1"/>
    </source>
</evidence>
<name>A0A1Y6K9A0_9CHLR</name>
<dbReference type="InterPro" id="IPR050953">
    <property type="entry name" value="N4_N6_ade-DNA_methylase"/>
</dbReference>
<dbReference type="AlphaFoldDB" id="A0A1Y6K9A0"/>
<keyword evidence="2 7" id="KW-0489">Methyltransferase</keyword>
<dbReference type="PANTHER" id="PTHR33841:SF1">
    <property type="entry name" value="DNA METHYLTRANSFERASE A"/>
    <property type="match status" value="1"/>
</dbReference>
<evidence type="ECO:0000256" key="2">
    <source>
        <dbReference type="ARBA" id="ARBA00022603"/>
    </source>
</evidence>
<dbReference type="InterPro" id="IPR029063">
    <property type="entry name" value="SAM-dependent_MTases_sf"/>
</dbReference>
<feature type="domain" description="Type ISP restriction-modification enzyme LLaBIII C-terminal specificity" evidence="6">
    <location>
        <begin position="684"/>
        <end position="1022"/>
    </location>
</feature>
<evidence type="ECO:0000259" key="5">
    <source>
        <dbReference type="Pfam" id="PF02384"/>
    </source>
</evidence>
<accession>A0A1Y6K9A0</accession>
<dbReference type="Gene3D" id="3.40.50.150">
    <property type="entry name" value="Vaccinia Virus protein VP39"/>
    <property type="match status" value="1"/>
</dbReference>
<dbReference type="PRINTS" id="PR00507">
    <property type="entry name" value="N12N6MTFRASE"/>
</dbReference>
<dbReference type="KEGG" id="abat:CFX1CAM_2104"/>
<dbReference type="PANTHER" id="PTHR33841">
    <property type="entry name" value="DNA METHYLTRANSFERASE YEEA-RELATED"/>
    <property type="match status" value="1"/>
</dbReference>
<dbReference type="RefSeq" id="WP_197687134.1">
    <property type="nucleotide sequence ID" value="NZ_LT859958.1"/>
</dbReference>
<dbReference type="GO" id="GO:0003677">
    <property type="term" value="F:DNA binding"/>
    <property type="evidence" value="ECO:0007669"/>
    <property type="project" value="InterPro"/>
</dbReference>